<dbReference type="InterPro" id="IPR029787">
    <property type="entry name" value="Nucleotide_cyclase"/>
</dbReference>
<organism evidence="4 5">
    <name type="scientific">Rheinheimera soli</name>
    <dbReference type="NCBI Taxonomy" id="443616"/>
    <lineage>
        <taxon>Bacteria</taxon>
        <taxon>Pseudomonadati</taxon>
        <taxon>Pseudomonadota</taxon>
        <taxon>Gammaproteobacteria</taxon>
        <taxon>Chromatiales</taxon>
        <taxon>Chromatiaceae</taxon>
        <taxon>Rheinheimera</taxon>
    </lineage>
</organism>
<dbReference type="Proteomes" id="UP001257909">
    <property type="component" value="Unassembled WGS sequence"/>
</dbReference>
<feature type="transmembrane region" description="Helical" evidence="1">
    <location>
        <begin position="155"/>
        <end position="173"/>
    </location>
</feature>
<name>A0ABU1W1P1_9GAMM</name>
<dbReference type="Gene3D" id="3.20.20.450">
    <property type="entry name" value="EAL domain"/>
    <property type="match status" value="1"/>
</dbReference>
<evidence type="ECO:0000313" key="5">
    <source>
        <dbReference type="Proteomes" id="UP001257909"/>
    </source>
</evidence>
<dbReference type="PANTHER" id="PTHR44757:SF2">
    <property type="entry name" value="BIOFILM ARCHITECTURE MAINTENANCE PROTEIN MBAA"/>
    <property type="match status" value="1"/>
</dbReference>
<protein>
    <submittedName>
        <fullName evidence="4">Diguanylate cyclase (GGDEF)-like protein</fullName>
    </submittedName>
</protein>
<dbReference type="InterPro" id="IPR035919">
    <property type="entry name" value="EAL_sf"/>
</dbReference>
<dbReference type="InterPro" id="IPR001633">
    <property type="entry name" value="EAL_dom"/>
</dbReference>
<accession>A0ABU1W1P1</accession>
<dbReference type="PANTHER" id="PTHR44757">
    <property type="entry name" value="DIGUANYLATE CYCLASE DGCP"/>
    <property type="match status" value="1"/>
</dbReference>
<dbReference type="Gene3D" id="3.30.70.270">
    <property type="match status" value="1"/>
</dbReference>
<dbReference type="Pfam" id="PF00563">
    <property type="entry name" value="EAL"/>
    <property type="match status" value="1"/>
</dbReference>
<dbReference type="CDD" id="cd01949">
    <property type="entry name" value="GGDEF"/>
    <property type="match status" value="1"/>
</dbReference>
<evidence type="ECO:0000259" key="3">
    <source>
        <dbReference type="PROSITE" id="PS50887"/>
    </source>
</evidence>
<dbReference type="PROSITE" id="PS50887">
    <property type="entry name" value="GGDEF"/>
    <property type="match status" value="1"/>
</dbReference>
<keyword evidence="1" id="KW-1133">Transmembrane helix</keyword>
<dbReference type="EMBL" id="JAVDWR010000010">
    <property type="protein sequence ID" value="MDR7121873.1"/>
    <property type="molecule type" value="Genomic_DNA"/>
</dbReference>
<reference evidence="4 5" key="1">
    <citation type="submission" date="2023-07" db="EMBL/GenBank/DDBJ databases">
        <title>Sorghum-associated microbial communities from plants grown in Nebraska, USA.</title>
        <authorList>
            <person name="Schachtman D."/>
        </authorList>
    </citation>
    <scope>NUCLEOTIDE SEQUENCE [LARGE SCALE GENOMIC DNA]</scope>
    <source>
        <strain evidence="4 5">4138</strain>
    </source>
</reference>
<feature type="domain" description="EAL" evidence="2">
    <location>
        <begin position="371"/>
        <end position="622"/>
    </location>
</feature>
<feature type="transmembrane region" description="Helical" evidence="1">
    <location>
        <begin position="121"/>
        <end position="143"/>
    </location>
</feature>
<dbReference type="InterPro" id="IPR052155">
    <property type="entry name" value="Biofilm_reg_signaling"/>
</dbReference>
<dbReference type="Pfam" id="PF00990">
    <property type="entry name" value="GGDEF"/>
    <property type="match status" value="1"/>
</dbReference>
<dbReference type="SUPFAM" id="SSF141868">
    <property type="entry name" value="EAL domain-like"/>
    <property type="match status" value="1"/>
</dbReference>
<keyword evidence="5" id="KW-1185">Reference proteome</keyword>
<proteinExistence type="predicted"/>
<sequence length="622" mass="68789">MKQWTLFEFSAGSEIAALTAKQLKRLKQIVWICLLAVISGSVASGPLSSAVLLTSAVGLACILILLQRRKIRFAIGALLWLLTLMICSLISINSGIFDLMLLGYPLVLAYAAMYSGRRFYLLLFGFILLFCSFLALASLYNWLSFSPAVATLNTFITLNLLLLVSGVTMRLIARDTKDVLLQLKQENERVVKSQLEIQRLAQHDPLTGLVNRTQCELGFQRAVAASAQQSVALLFIDLDNFKPINDALGHQAGDEVLQQLAAMLQSQLSEQDVLSRFGGDEFVVIISQWKDPAELEQRIQNLLQSCQQEFVVQQHKVQLSASIGVTRTPQDGTDFHLLCKKADTAMYQAKKMGRNRFCWYHSDMEQQQLDKFNLMMRLRVAVKQQLFTVAYQPTYDLKTNQISGAEALLRWSDAELGVVPPDVFIPLAEETGLIQELGLFVLQKACAQVKLWQESGFLLGIAVNISAMQFKQGDLPAVVTQVLADTGLEAHWLELELTESVLIDDTALVKQQIDQLSALGVRFAIDDFGTGYSNLGYLSQFSLNSLKIDRSFVARIGHNAKDLALVNGIIQLATSLGLHTVAEGVEDTQSLVLLQQAGCSCAQGYLWSKAVSQEEFGSLLAP</sequence>
<dbReference type="PROSITE" id="PS50883">
    <property type="entry name" value="EAL"/>
    <property type="match status" value="1"/>
</dbReference>
<dbReference type="InterPro" id="IPR043128">
    <property type="entry name" value="Rev_trsase/Diguanyl_cyclase"/>
</dbReference>
<feature type="transmembrane region" description="Helical" evidence="1">
    <location>
        <begin position="73"/>
        <end position="91"/>
    </location>
</feature>
<dbReference type="SMART" id="SM00267">
    <property type="entry name" value="GGDEF"/>
    <property type="match status" value="1"/>
</dbReference>
<evidence type="ECO:0000259" key="2">
    <source>
        <dbReference type="PROSITE" id="PS50883"/>
    </source>
</evidence>
<feature type="domain" description="GGDEF" evidence="3">
    <location>
        <begin position="229"/>
        <end position="362"/>
    </location>
</feature>
<gene>
    <name evidence="4" type="ORF">J2W69_002830</name>
</gene>
<evidence type="ECO:0000313" key="4">
    <source>
        <dbReference type="EMBL" id="MDR7121873.1"/>
    </source>
</evidence>
<dbReference type="NCBIfam" id="TIGR00254">
    <property type="entry name" value="GGDEF"/>
    <property type="match status" value="1"/>
</dbReference>
<keyword evidence="1" id="KW-0472">Membrane</keyword>
<evidence type="ECO:0000256" key="1">
    <source>
        <dbReference type="SAM" id="Phobius"/>
    </source>
</evidence>
<dbReference type="SMART" id="SM00052">
    <property type="entry name" value="EAL"/>
    <property type="match status" value="1"/>
</dbReference>
<dbReference type="CDD" id="cd01948">
    <property type="entry name" value="EAL"/>
    <property type="match status" value="1"/>
</dbReference>
<dbReference type="RefSeq" id="WP_310279556.1">
    <property type="nucleotide sequence ID" value="NZ_JAVDWR010000010.1"/>
</dbReference>
<dbReference type="InterPro" id="IPR000160">
    <property type="entry name" value="GGDEF_dom"/>
</dbReference>
<feature type="transmembrane region" description="Helical" evidence="1">
    <location>
        <begin position="50"/>
        <end position="66"/>
    </location>
</feature>
<dbReference type="SUPFAM" id="SSF55073">
    <property type="entry name" value="Nucleotide cyclase"/>
    <property type="match status" value="1"/>
</dbReference>
<comment type="caution">
    <text evidence="4">The sequence shown here is derived from an EMBL/GenBank/DDBJ whole genome shotgun (WGS) entry which is preliminary data.</text>
</comment>
<keyword evidence="1" id="KW-0812">Transmembrane</keyword>